<dbReference type="GO" id="GO:0042597">
    <property type="term" value="C:periplasmic space"/>
    <property type="evidence" value="ECO:0007669"/>
    <property type="project" value="UniProtKB-SubCell"/>
</dbReference>
<comment type="subcellular location">
    <subcellularLocation>
        <location evidence="1">Periplasm</location>
    </subcellularLocation>
</comment>
<dbReference type="InterPro" id="IPR015943">
    <property type="entry name" value="WD40/YVTN_repeat-like_dom_sf"/>
</dbReference>
<keyword evidence="3" id="KW-0813">Transport</keyword>
<dbReference type="EC" id="1.4.9.1" evidence="10"/>
<name>A0A0B8ZK73_9SPHN</name>
<proteinExistence type="inferred from homology"/>
<dbReference type="InterPro" id="IPR051200">
    <property type="entry name" value="Host-pathogen_enzymatic-act"/>
</dbReference>
<dbReference type="GO" id="GO:0052876">
    <property type="term" value="F:methylamine dehydrogenase (amicyanin) activity"/>
    <property type="evidence" value="ECO:0007669"/>
    <property type="project" value="UniProtKB-EC"/>
</dbReference>
<dbReference type="PATRIC" id="fig|48936.3.peg.1963"/>
<comment type="caution">
    <text evidence="10">The sequence shown here is derived from an EMBL/GenBank/DDBJ whole genome shotgun (WGS) entry which is preliminary data.</text>
</comment>
<keyword evidence="11" id="KW-1185">Reference proteome</keyword>
<dbReference type="STRING" id="48936.NJ75_01953"/>
<evidence type="ECO:0000256" key="4">
    <source>
        <dbReference type="ARBA" id="ARBA00022729"/>
    </source>
</evidence>
<reference evidence="10 11" key="1">
    <citation type="submission" date="2014-10" db="EMBL/GenBank/DDBJ databases">
        <title>Draft genome sequence of Novosphingobium subterraneum DSM 12447.</title>
        <authorList>
            <person name="Gan H.M."/>
            <person name="Gan H.Y."/>
            <person name="Savka M.A."/>
        </authorList>
    </citation>
    <scope>NUCLEOTIDE SEQUENCE [LARGE SCALE GENOMIC DNA]</scope>
    <source>
        <strain evidence="10 11">DSM 12447</strain>
    </source>
</reference>
<feature type="signal peptide" evidence="9">
    <location>
        <begin position="1"/>
        <end position="20"/>
    </location>
</feature>
<comment type="similarity">
    <text evidence="2">Belongs to the aromatic amine dehydrogenase heavy chain family.</text>
</comment>
<accession>A0A0B8ZK73</accession>
<feature type="chain" id="PRO_5002144948" evidence="9">
    <location>
        <begin position="21"/>
        <end position="395"/>
    </location>
</feature>
<dbReference type="Gene3D" id="2.130.10.10">
    <property type="entry name" value="YVTN repeat-like/Quinoprotein amine dehydrogenase"/>
    <property type="match status" value="1"/>
</dbReference>
<organism evidence="10 11">
    <name type="scientific">Novosphingobium subterraneum</name>
    <dbReference type="NCBI Taxonomy" id="48936"/>
    <lineage>
        <taxon>Bacteria</taxon>
        <taxon>Pseudomonadati</taxon>
        <taxon>Pseudomonadota</taxon>
        <taxon>Alphaproteobacteria</taxon>
        <taxon>Sphingomonadales</taxon>
        <taxon>Sphingomonadaceae</taxon>
        <taxon>Novosphingobium</taxon>
    </lineage>
</organism>
<dbReference type="AlphaFoldDB" id="A0A0B8ZK73"/>
<protein>
    <submittedName>
        <fullName evidence="10">Amine dehydrogenase</fullName>
        <ecNumber evidence="10">1.4.9.1</ecNumber>
    </submittedName>
</protein>
<keyword evidence="7 10" id="KW-0560">Oxidoreductase</keyword>
<evidence type="ECO:0000256" key="7">
    <source>
        <dbReference type="ARBA" id="ARBA00023002"/>
    </source>
</evidence>
<evidence type="ECO:0000256" key="5">
    <source>
        <dbReference type="ARBA" id="ARBA00022764"/>
    </source>
</evidence>
<dbReference type="SUPFAM" id="SSF50969">
    <property type="entry name" value="YVTN repeat-like/Quinoprotein amine dehydrogenase"/>
    <property type="match status" value="1"/>
</dbReference>
<evidence type="ECO:0000256" key="6">
    <source>
        <dbReference type="ARBA" id="ARBA00022982"/>
    </source>
</evidence>
<dbReference type="GO" id="GO:0030058">
    <property type="term" value="F:aliphatic amine dehydrogenase activity"/>
    <property type="evidence" value="ECO:0007669"/>
    <property type="project" value="InterPro"/>
</dbReference>
<feature type="disulfide bond" evidence="8">
    <location>
        <begin position="192"/>
        <end position="207"/>
    </location>
</feature>
<keyword evidence="5" id="KW-0574">Periplasm</keyword>
<sequence length="395" mass="41862">MRIVGLTMAFTLAASVAAGAAANPVKATSRFPEPLPEEPIPSVRGLPTAWPAAWVLIHDFHFSSIVDGRVMLVDTSSEDQPLKGIVRAAQFANMLVSPRRGEVLTAETFYSRLTRGDRTDAITIWDMATLQPKGEIVLPGGKRQQSVTYPQLFQFTNADKWALVANFTPAQSVSVVDLDSRKVLAEVDLPGCAQVYPTGERGFSSFCADGSILSVTLGADGQAVSSRTLEKVQDIDNQPLFSTPAWVGRTAWFVSYRGQIKAFDFSGDVARALGGSFNVGTADGGAPEWRPGGWQVIAADGAGKLFVLMSPNGREGSHKDGGTEVWVVDTASKARVARIPLRAVASAIALTRESKPQLVVARGDGVIDIHDAATGSFVRSLGTAGGANPILITAP</sequence>
<dbReference type="EMBL" id="JRVC01000008">
    <property type="protein sequence ID" value="KHS46717.1"/>
    <property type="molecule type" value="Genomic_DNA"/>
</dbReference>
<evidence type="ECO:0000313" key="10">
    <source>
        <dbReference type="EMBL" id="KHS46717.1"/>
    </source>
</evidence>
<evidence type="ECO:0000256" key="2">
    <source>
        <dbReference type="ARBA" id="ARBA00010548"/>
    </source>
</evidence>
<dbReference type="InterPro" id="IPR011044">
    <property type="entry name" value="Quino_amine_DH_bsu"/>
</dbReference>
<evidence type="ECO:0000313" key="11">
    <source>
        <dbReference type="Proteomes" id="UP000031338"/>
    </source>
</evidence>
<keyword evidence="4 9" id="KW-0732">Signal</keyword>
<keyword evidence="6" id="KW-0249">Electron transport</keyword>
<dbReference type="InterPro" id="IPR009451">
    <property type="entry name" value="Metamine_DH_Hvc"/>
</dbReference>
<evidence type="ECO:0000256" key="8">
    <source>
        <dbReference type="PIRSR" id="PIRSR609451-50"/>
    </source>
</evidence>
<dbReference type="PANTHER" id="PTHR47197:SF3">
    <property type="entry name" value="DIHYDRO-HEME D1 DEHYDROGENASE"/>
    <property type="match status" value="1"/>
</dbReference>
<evidence type="ECO:0000256" key="1">
    <source>
        <dbReference type="ARBA" id="ARBA00004418"/>
    </source>
</evidence>
<evidence type="ECO:0000256" key="3">
    <source>
        <dbReference type="ARBA" id="ARBA00022448"/>
    </source>
</evidence>
<dbReference type="Pfam" id="PF06433">
    <property type="entry name" value="Me-amine-dh_H"/>
    <property type="match status" value="1"/>
</dbReference>
<keyword evidence="8" id="KW-1015">Disulfide bond</keyword>
<evidence type="ECO:0000256" key="9">
    <source>
        <dbReference type="SAM" id="SignalP"/>
    </source>
</evidence>
<dbReference type="PANTHER" id="PTHR47197">
    <property type="entry name" value="PROTEIN NIRF"/>
    <property type="match status" value="1"/>
</dbReference>
<dbReference type="Proteomes" id="UP000031338">
    <property type="component" value="Unassembled WGS sequence"/>
</dbReference>
<gene>
    <name evidence="10" type="ORF">NJ75_01953</name>
</gene>